<dbReference type="Proteomes" id="UP000674143">
    <property type="component" value="Unassembled WGS sequence"/>
</dbReference>
<reference evidence="5" key="2">
    <citation type="journal article" date="2021" name="Sci. Data">
        <title>Chromosome-scale genome sequencing, assembly and annotation of six genomes from subfamily Leishmaniinae.</title>
        <authorList>
            <person name="Almutairi H."/>
            <person name="Urbaniak M.D."/>
            <person name="Bates M.D."/>
            <person name="Jariyapan N."/>
            <person name="Kwakye-Nuako G."/>
            <person name="Thomaz Soccol V."/>
            <person name="Al-Salem W.S."/>
            <person name="Dillon R.J."/>
            <person name="Bates P.A."/>
            <person name="Gatherer D."/>
        </authorList>
    </citation>
    <scope>NUCLEOTIDE SEQUENCE [LARGE SCALE GENOMIC DNA]</scope>
</reference>
<evidence type="ECO:0000313" key="5">
    <source>
        <dbReference type="Proteomes" id="UP000674143"/>
    </source>
</evidence>
<evidence type="ECO:0000256" key="1">
    <source>
        <dbReference type="SAM" id="MobiDB-lite"/>
    </source>
</evidence>
<dbReference type="AlphaFoldDB" id="A0A836HKC5"/>
<dbReference type="RefSeq" id="XP_067066014.1">
    <property type="nucleotide sequence ID" value="XM_067209382.1"/>
</dbReference>
<feature type="chain" id="PRO_5033046994" description="C-type lectin domain-containing protein" evidence="3">
    <location>
        <begin position="36"/>
        <end position="291"/>
    </location>
</feature>
<evidence type="ECO:0008006" key="6">
    <source>
        <dbReference type="Google" id="ProtNLM"/>
    </source>
</evidence>
<proteinExistence type="predicted"/>
<sequence length="291" mass="31287">MDAPPSLLRRFAITSTRPFLAILLLLCTATSPTFAFVYTATPTDAQLPAAYAVMNPGTPLQGLYDACNQQNPGTSDRMLMTVRGNVTEMLENAAKGGVLYLGGYYDPASDTWKWWDGRFGGYVFALGPAGKLVASQRPGWAAGYPELNADGSVGNLRYVAFDGSRRGWTNVAGKAVLSGVACESRDDIVPEQKSFPWWAILIIVLAVVVVVIAIVFCFCCSKKKPYDDKEKRQLASRSASFVSRRTSFAPSATSSFSTSRTSSSSHTNSGGTSGTESFDTDRSSSVDSSDR</sequence>
<keyword evidence="2" id="KW-0812">Transmembrane</keyword>
<comment type="caution">
    <text evidence="4">The sequence shown here is derived from an EMBL/GenBank/DDBJ whole genome shotgun (WGS) entry which is preliminary data.</text>
</comment>
<dbReference type="GeneID" id="92363316"/>
<keyword evidence="5" id="KW-1185">Reference proteome</keyword>
<reference evidence="5" key="1">
    <citation type="journal article" date="2021" name="Microbiol. Resour. Announc.">
        <title>LGAAP: Leishmaniinae Genome Assembly and Annotation Pipeline.</title>
        <authorList>
            <person name="Almutairi H."/>
            <person name="Urbaniak M.D."/>
            <person name="Bates M.D."/>
            <person name="Jariyapan N."/>
            <person name="Kwakye-Nuako G."/>
            <person name="Thomaz-Soccol V."/>
            <person name="Al-Salem W.S."/>
            <person name="Dillon R.J."/>
            <person name="Bates P.A."/>
            <person name="Gatherer D."/>
        </authorList>
    </citation>
    <scope>NUCLEOTIDE SEQUENCE [LARGE SCALE GENOMIC DNA]</scope>
</reference>
<accession>A0A836HKC5</accession>
<organism evidence="4 5">
    <name type="scientific">Leishmania orientalis</name>
    <dbReference type="NCBI Taxonomy" id="2249476"/>
    <lineage>
        <taxon>Eukaryota</taxon>
        <taxon>Discoba</taxon>
        <taxon>Euglenozoa</taxon>
        <taxon>Kinetoplastea</taxon>
        <taxon>Metakinetoplastina</taxon>
        <taxon>Trypanosomatida</taxon>
        <taxon>Trypanosomatidae</taxon>
        <taxon>Leishmaniinae</taxon>
        <taxon>Leishmania</taxon>
    </lineage>
</organism>
<name>A0A836HKC5_9TRYP</name>
<evidence type="ECO:0000256" key="2">
    <source>
        <dbReference type="SAM" id="Phobius"/>
    </source>
</evidence>
<dbReference type="EMBL" id="JAFHLR010000004">
    <property type="protein sequence ID" value="KAG5487817.1"/>
    <property type="molecule type" value="Genomic_DNA"/>
</dbReference>
<feature type="compositionally biased region" description="Basic and acidic residues" evidence="1">
    <location>
        <begin position="279"/>
        <end position="291"/>
    </location>
</feature>
<feature type="transmembrane region" description="Helical" evidence="2">
    <location>
        <begin position="195"/>
        <end position="219"/>
    </location>
</feature>
<keyword evidence="2" id="KW-0472">Membrane</keyword>
<protein>
    <recommendedName>
        <fullName evidence="6">C-type lectin domain-containing protein</fullName>
    </recommendedName>
</protein>
<keyword evidence="2" id="KW-1133">Transmembrane helix</keyword>
<feature type="signal peptide" evidence="3">
    <location>
        <begin position="1"/>
        <end position="35"/>
    </location>
</feature>
<gene>
    <name evidence="4" type="ORF">LSCM4_07495</name>
</gene>
<evidence type="ECO:0000313" key="4">
    <source>
        <dbReference type="EMBL" id="KAG5487817.1"/>
    </source>
</evidence>
<evidence type="ECO:0000256" key="3">
    <source>
        <dbReference type="SAM" id="SignalP"/>
    </source>
</evidence>
<feature type="compositionally biased region" description="Low complexity" evidence="1">
    <location>
        <begin position="243"/>
        <end position="278"/>
    </location>
</feature>
<feature type="region of interest" description="Disordered" evidence="1">
    <location>
        <begin position="237"/>
        <end position="291"/>
    </location>
</feature>
<dbReference type="KEGG" id="loi:92363316"/>
<keyword evidence="3" id="KW-0732">Signal</keyword>